<feature type="compositionally biased region" description="Polar residues" evidence="1">
    <location>
        <begin position="52"/>
        <end position="62"/>
    </location>
</feature>
<dbReference type="Proteomes" id="UP001221328">
    <property type="component" value="Unassembled WGS sequence"/>
</dbReference>
<feature type="signal peptide" evidence="2">
    <location>
        <begin position="1"/>
        <end position="30"/>
    </location>
</feature>
<protein>
    <recommendedName>
        <fullName evidence="5">Secreted protein</fullName>
    </recommendedName>
</protein>
<keyword evidence="2" id="KW-0732">Signal</keyword>
<evidence type="ECO:0000313" key="3">
    <source>
        <dbReference type="EMBL" id="MDC2957567.1"/>
    </source>
</evidence>
<comment type="caution">
    <text evidence="3">The sequence shown here is derived from an EMBL/GenBank/DDBJ whole genome shotgun (WGS) entry which is preliminary data.</text>
</comment>
<evidence type="ECO:0000256" key="1">
    <source>
        <dbReference type="SAM" id="MobiDB-lite"/>
    </source>
</evidence>
<feature type="region of interest" description="Disordered" evidence="1">
    <location>
        <begin position="52"/>
        <end position="74"/>
    </location>
</feature>
<name>A0ABT5FYF8_9ACTN</name>
<evidence type="ECO:0000313" key="4">
    <source>
        <dbReference type="Proteomes" id="UP001221328"/>
    </source>
</evidence>
<keyword evidence="4" id="KW-1185">Reference proteome</keyword>
<proteinExistence type="predicted"/>
<sequence length="74" mass="7147">MTKKLNAAVKSLAVTLTAGVSLAVAVPAVAVTFAAPLQAAASVLADPIGWGTTNSAPTSDTVVSAGAQGDPIGW</sequence>
<feature type="chain" id="PRO_5046429775" description="Secreted protein" evidence="2">
    <location>
        <begin position="31"/>
        <end position="74"/>
    </location>
</feature>
<reference evidence="3 4" key="1">
    <citation type="journal article" date="2015" name="Int. J. Syst. Evol. Microbiol.">
        <title>Streptomyces gilvifuscus sp. nov., an actinomycete that produces antibacterial compounds isolated from soil.</title>
        <authorList>
            <person name="Nguyen T.M."/>
            <person name="Kim J."/>
        </authorList>
    </citation>
    <scope>NUCLEOTIDE SEQUENCE [LARGE SCALE GENOMIC DNA]</scope>
    <source>
        <strain evidence="3 4">T113</strain>
    </source>
</reference>
<organism evidence="3 4">
    <name type="scientific">Streptomyces gilvifuscus</name>
    <dbReference type="NCBI Taxonomy" id="1550617"/>
    <lineage>
        <taxon>Bacteria</taxon>
        <taxon>Bacillati</taxon>
        <taxon>Actinomycetota</taxon>
        <taxon>Actinomycetes</taxon>
        <taxon>Kitasatosporales</taxon>
        <taxon>Streptomycetaceae</taxon>
        <taxon>Streptomyces</taxon>
    </lineage>
</organism>
<accession>A0ABT5FYF8</accession>
<dbReference type="RefSeq" id="WP_272176630.1">
    <property type="nucleotide sequence ID" value="NZ_JAQOSK010000009.1"/>
</dbReference>
<evidence type="ECO:0000256" key="2">
    <source>
        <dbReference type="SAM" id="SignalP"/>
    </source>
</evidence>
<dbReference type="EMBL" id="JAQOSK010000009">
    <property type="protein sequence ID" value="MDC2957567.1"/>
    <property type="molecule type" value="Genomic_DNA"/>
</dbReference>
<gene>
    <name evidence="3" type="ORF">PO587_24235</name>
</gene>
<evidence type="ECO:0008006" key="5">
    <source>
        <dbReference type="Google" id="ProtNLM"/>
    </source>
</evidence>